<dbReference type="EMBL" id="GEDG01025299">
    <property type="protein sequence ID" value="JAP15347.1"/>
    <property type="molecule type" value="Transcribed_RNA"/>
</dbReference>
<accession>A0A0V0H5A6</accession>
<organism evidence="1">
    <name type="scientific">Solanum chacoense</name>
    <name type="common">Chaco potato</name>
    <dbReference type="NCBI Taxonomy" id="4108"/>
    <lineage>
        <taxon>Eukaryota</taxon>
        <taxon>Viridiplantae</taxon>
        <taxon>Streptophyta</taxon>
        <taxon>Embryophyta</taxon>
        <taxon>Tracheophyta</taxon>
        <taxon>Spermatophyta</taxon>
        <taxon>Magnoliopsida</taxon>
        <taxon>eudicotyledons</taxon>
        <taxon>Gunneridae</taxon>
        <taxon>Pentapetalae</taxon>
        <taxon>asterids</taxon>
        <taxon>lamiids</taxon>
        <taxon>Solanales</taxon>
        <taxon>Solanaceae</taxon>
        <taxon>Solanoideae</taxon>
        <taxon>Solaneae</taxon>
        <taxon>Solanum</taxon>
    </lineage>
</organism>
<name>A0A0V0H5A6_SOLCH</name>
<proteinExistence type="predicted"/>
<reference evidence="1" key="1">
    <citation type="submission" date="2015-12" db="EMBL/GenBank/DDBJ databases">
        <title>Gene expression during late stages of embryo sac development: a critical building block for successful pollen-pistil interactions.</title>
        <authorList>
            <person name="Liu Y."/>
            <person name="Joly V."/>
            <person name="Sabar M."/>
            <person name="Matton D.P."/>
        </authorList>
    </citation>
    <scope>NUCLEOTIDE SEQUENCE</scope>
</reference>
<sequence length="88" mass="10338">MLGMRTSSIYSSAAPTRVRSGRRFYDGKISRSRHLDRMRSRDGHKTITKGNYQKLKSFESHLQPVFTTSGRRGTIGFFRRRIELWRSN</sequence>
<protein>
    <submittedName>
        <fullName evidence="1">Putative ovule protein</fullName>
    </submittedName>
</protein>
<dbReference type="AlphaFoldDB" id="A0A0V0H5A6"/>
<evidence type="ECO:0000313" key="1">
    <source>
        <dbReference type="EMBL" id="JAP15347.1"/>
    </source>
</evidence>